<dbReference type="EMBL" id="ASPP01009498">
    <property type="protein sequence ID" value="ETO24032.1"/>
    <property type="molecule type" value="Genomic_DNA"/>
</dbReference>
<evidence type="ECO:0000313" key="3">
    <source>
        <dbReference type="Proteomes" id="UP000023152"/>
    </source>
</evidence>
<name>X6NFB5_RETFI</name>
<feature type="transmembrane region" description="Helical" evidence="1">
    <location>
        <begin position="6"/>
        <end position="26"/>
    </location>
</feature>
<sequence length="669" mass="77372">MCKWSFCFDCFVFMVSFFDFATDLLVMRQYYARNLTKFFWIGMSNLLFTQLCYCFVFIKRYVDGGLKRKLIVLLCVFPISPLLCIIFYCASFPTNIVSTLFRKIGLSPDEYWPRIYMYSMNNTEAVDPKKWVDEKLFKNIGIVLEGTIEAIPQILIQMSALIYTQQSDWLSVLSIVLSSLSFANQTIYLTRPLDISVFLLNWLAIMCDIFGTFASISWAFFPQRKNDCAHLFLNVFVQPLGMVWFAKVMLSTIPFVCYGNLLVTAGIILAISSKCNQNIVLTGIFLIGIGVLTFCVGTTICLFLMEFPCLSVVTLAIYGSNQGRYKDYARDTWINLFDFIEGSYISNKYWWNISLLCTTMCCCRRCTSHVCCASVPAELKQAEPSKISNAFTPILAAQESGRNKEKHLLTSKYPEFGKKNCIFNEKYFDTVLRLTAVNLIGSSGYLKKDDEMFKRLCDILLVKNRHNNTHITWRDLTFAHLRYFSAGFELSTVCEVFKDFCLMPFRKTRPFGEFQVSLTLLHWFWLFYLIGRVPTLLFPYLCLLFNLIMFKGAVFSNLLQLGLTGIHMILVIILIFAILPHAFWWYWMSWHILPGQTFIKQRAEPAQIQFVTYAKNVYESIIELSTLPILQHEFGDDIAKIIWSFIPHPFDLQNLRSAEPFPRTKGLLI</sequence>
<evidence type="ECO:0008006" key="4">
    <source>
        <dbReference type="Google" id="ProtNLM"/>
    </source>
</evidence>
<evidence type="ECO:0000256" key="1">
    <source>
        <dbReference type="SAM" id="Phobius"/>
    </source>
</evidence>
<feature type="transmembrane region" description="Helical" evidence="1">
    <location>
        <begin position="38"/>
        <end position="58"/>
    </location>
</feature>
<keyword evidence="1" id="KW-0472">Membrane</keyword>
<feature type="transmembrane region" description="Helical" evidence="1">
    <location>
        <begin position="70"/>
        <end position="93"/>
    </location>
</feature>
<dbReference type="AlphaFoldDB" id="X6NFB5"/>
<gene>
    <name evidence="2" type="ORF">RFI_13127</name>
</gene>
<feature type="transmembrane region" description="Helical" evidence="1">
    <location>
        <begin position="228"/>
        <end position="246"/>
    </location>
</feature>
<dbReference type="Proteomes" id="UP000023152">
    <property type="component" value="Unassembled WGS sequence"/>
</dbReference>
<feature type="transmembrane region" description="Helical" evidence="1">
    <location>
        <begin position="565"/>
        <end position="587"/>
    </location>
</feature>
<keyword evidence="1" id="KW-1133">Transmembrane helix</keyword>
<accession>X6NFB5</accession>
<feature type="transmembrane region" description="Helical" evidence="1">
    <location>
        <begin position="169"/>
        <end position="189"/>
    </location>
</feature>
<comment type="caution">
    <text evidence="2">The sequence shown here is derived from an EMBL/GenBank/DDBJ whole genome shotgun (WGS) entry which is preliminary data.</text>
</comment>
<feature type="transmembrane region" description="Helical" evidence="1">
    <location>
        <begin position="537"/>
        <end position="559"/>
    </location>
</feature>
<feature type="transmembrane region" description="Helical" evidence="1">
    <location>
        <begin position="279"/>
        <end position="305"/>
    </location>
</feature>
<feature type="transmembrane region" description="Helical" evidence="1">
    <location>
        <begin position="195"/>
        <end position="221"/>
    </location>
</feature>
<organism evidence="2 3">
    <name type="scientific">Reticulomyxa filosa</name>
    <dbReference type="NCBI Taxonomy" id="46433"/>
    <lineage>
        <taxon>Eukaryota</taxon>
        <taxon>Sar</taxon>
        <taxon>Rhizaria</taxon>
        <taxon>Retaria</taxon>
        <taxon>Foraminifera</taxon>
        <taxon>Monothalamids</taxon>
        <taxon>Reticulomyxidae</taxon>
        <taxon>Reticulomyxa</taxon>
    </lineage>
</organism>
<keyword evidence="1" id="KW-0812">Transmembrane</keyword>
<evidence type="ECO:0000313" key="2">
    <source>
        <dbReference type="EMBL" id="ETO24032.1"/>
    </source>
</evidence>
<keyword evidence="3" id="KW-1185">Reference proteome</keyword>
<reference evidence="2 3" key="1">
    <citation type="journal article" date="2013" name="Curr. Biol.">
        <title>The Genome of the Foraminiferan Reticulomyxa filosa.</title>
        <authorList>
            <person name="Glockner G."/>
            <person name="Hulsmann N."/>
            <person name="Schleicher M."/>
            <person name="Noegel A.A."/>
            <person name="Eichinger L."/>
            <person name="Gallinger C."/>
            <person name="Pawlowski J."/>
            <person name="Sierra R."/>
            <person name="Euteneuer U."/>
            <person name="Pillet L."/>
            <person name="Moustafa A."/>
            <person name="Platzer M."/>
            <person name="Groth M."/>
            <person name="Szafranski K."/>
            <person name="Schliwa M."/>
        </authorList>
    </citation>
    <scope>NUCLEOTIDE SEQUENCE [LARGE SCALE GENOMIC DNA]</scope>
</reference>
<protein>
    <recommendedName>
        <fullName evidence="4">XK-related protein</fullName>
    </recommendedName>
</protein>
<feature type="transmembrane region" description="Helical" evidence="1">
    <location>
        <begin position="252"/>
        <end position="272"/>
    </location>
</feature>
<proteinExistence type="predicted"/>